<dbReference type="Proteomes" id="UP000038802">
    <property type="component" value="Unassembled WGS sequence"/>
</dbReference>
<reference evidence="4 5" key="2">
    <citation type="submission" date="2015-03" db="EMBL/GenBank/DDBJ databases">
        <authorList>
            <consortium name="Pathogen Informatics"/>
        </authorList>
    </citation>
    <scope>NUCLEOTIDE SEQUENCE [LARGE SCALE GENOMIC DNA]</scope>
    <source>
        <strain evidence="2 6">Bir 185</strain>
        <strain evidence="1 5">H09601792</strain>
        <strain evidence="4">K00500041</strain>
    </source>
</reference>
<evidence type="ECO:0000313" key="6">
    <source>
        <dbReference type="Proteomes" id="UP000050164"/>
    </source>
</evidence>
<dbReference type="AlphaFoldDB" id="A0A0T9D3D2"/>
<reference evidence="3" key="1">
    <citation type="submission" date="2015-03" db="EMBL/GenBank/DDBJ databases">
        <authorList>
            <person name="Murphy D."/>
        </authorList>
    </citation>
    <scope>NUCLEOTIDE SEQUENCE [LARGE SCALE GENOMIC DNA]</scope>
    <source>
        <strain evidence="3">K00500041</strain>
    </source>
</reference>
<evidence type="ECO:0000313" key="1">
    <source>
        <dbReference type="EMBL" id="CFE84003.1"/>
    </source>
</evidence>
<evidence type="ECO:0000313" key="3">
    <source>
        <dbReference type="EMBL" id="COW78005.1"/>
    </source>
</evidence>
<accession>A0A0T9D3D2</accession>
<evidence type="ECO:0000313" key="5">
    <source>
        <dbReference type="Proteomes" id="UP000046947"/>
    </source>
</evidence>
<proteinExistence type="predicted"/>
<dbReference type="Proteomes" id="UP000046947">
    <property type="component" value="Unassembled WGS sequence"/>
</dbReference>
<dbReference type="EMBL" id="CFOH01001369">
    <property type="protein sequence ID" value="CFE84003.1"/>
    <property type="molecule type" value="Genomic_DNA"/>
</dbReference>
<sequence length="100" mass="10798">MRSTGSLNCSHPASNTRLSRGVSISSNDFCTWAAWFFDNVRPTTLTSYCAIARRMVAPQPQPISSSVMPGCRPSLPSARSILAIWASSSVMSSRSKCAQL</sequence>
<name>A0A0T9D3D2_MYCTX</name>
<protein>
    <submittedName>
        <fullName evidence="3">Uncharacterized protein</fullName>
    </submittedName>
</protein>
<evidence type="ECO:0000313" key="4">
    <source>
        <dbReference type="Proteomes" id="UP000038802"/>
    </source>
</evidence>
<dbReference type="EMBL" id="CNFT01000617">
    <property type="protein sequence ID" value="CKS03021.1"/>
    <property type="molecule type" value="Genomic_DNA"/>
</dbReference>
<evidence type="ECO:0000313" key="2">
    <source>
        <dbReference type="EMBL" id="CKS03021.1"/>
    </source>
</evidence>
<organism evidence="3 4">
    <name type="scientific">Mycobacterium tuberculosis</name>
    <dbReference type="NCBI Taxonomy" id="1773"/>
    <lineage>
        <taxon>Bacteria</taxon>
        <taxon>Bacillati</taxon>
        <taxon>Actinomycetota</taxon>
        <taxon>Actinomycetes</taxon>
        <taxon>Mycobacteriales</taxon>
        <taxon>Mycobacteriaceae</taxon>
        <taxon>Mycobacterium</taxon>
        <taxon>Mycobacterium tuberculosis complex</taxon>
    </lineage>
</organism>
<dbReference type="EMBL" id="CSAE01000695">
    <property type="protein sequence ID" value="COW78005.1"/>
    <property type="molecule type" value="Genomic_DNA"/>
</dbReference>
<gene>
    <name evidence="1" type="ORF">ERS007688_04477</name>
    <name evidence="3" type="ORF">ERS007703_04212</name>
    <name evidence="2" type="ORF">ERS027659_02541</name>
</gene>
<dbReference type="Proteomes" id="UP000050164">
    <property type="component" value="Unassembled WGS sequence"/>
</dbReference>